<evidence type="ECO:0000313" key="2">
    <source>
        <dbReference type="EMBL" id="HIX01557.1"/>
    </source>
</evidence>
<accession>A0A9D2AAB6</accession>
<dbReference type="EMBL" id="DXFP01000015">
    <property type="protein sequence ID" value="HIX01557.1"/>
    <property type="molecule type" value="Genomic_DNA"/>
</dbReference>
<keyword evidence="1" id="KW-0472">Membrane</keyword>
<evidence type="ECO:0000313" key="3">
    <source>
        <dbReference type="Proteomes" id="UP000823963"/>
    </source>
</evidence>
<evidence type="ECO:0000256" key="1">
    <source>
        <dbReference type="SAM" id="Phobius"/>
    </source>
</evidence>
<name>A0A9D2AAB6_9LACO</name>
<sequence length="103" mass="12660">MSNMRKKFRKTFGFFWFLIGNLIQIFIILIFVDFLRRKFNEWLVDFYVLTNCNYTVFCEMFDLLGISAAIVIGWALIRYIWFKTRYLKRIAKQKKEKNYVTKD</sequence>
<feature type="transmembrane region" description="Helical" evidence="1">
    <location>
        <begin position="63"/>
        <end position="82"/>
    </location>
</feature>
<comment type="caution">
    <text evidence="2">The sequence shown here is derived from an EMBL/GenBank/DDBJ whole genome shotgun (WGS) entry which is preliminary data.</text>
</comment>
<reference evidence="2" key="2">
    <citation type="submission" date="2021-04" db="EMBL/GenBank/DDBJ databases">
        <authorList>
            <person name="Gilroy R."/>
        </authorList>
    </citation>
    <scope>NUCLEOTIDE SEQUENCE</scope>
    <source>
        <strain evidence="2">6627</strain>
    </source>
</reference>
<dbReference type="AlphaFoldDB" id="A0A9D2AAB6"/>
<reference evidence="2" key="1">
    <citation type="journal article" date="2021" name="PeerJ">
        <title>Extensive microbial diversity within the chicken gut microbiome revealed by metagenomics and culture.</title>
        <authorList>
            <person name="Gilroy R."/>
            <person name="Ravi A."/>
            <person name="Getino M."/>
            <person name="Pursley I."/>
            <person name="Horton D.L."/>
            <person name="Alikhan N.F."/>
            <person name="Baker D."/>
            <person name="Gharbi K."/>
            <person name="Hall N."/>
            <person name="Watson M."/>
            <person name="Adriaenssens E.M."/>
            <person name="Foster-Nyarko E."/>
            <person name="Jarju S."/>
            <person name="Secka A."/>
            <person name="Antonio M."/>
            <person name="Oren A."/>
            <person name="Chaudhuri R.R."/>
            <person name="La Ragione R."/>
            <person name="Hildebrand F."/>
            <person name="Pallen M.J."/>
        </authorList>
    </citation>
    <scope>NUCLEOTIDE SEQUENCE</scope>
    <source>
        <strain evidence="2">6627</strain>
    </source>
</reference>
<keyword evidence="1" id="KW-0812">Transmembrane</keyword>
<keyword evidence="1" id="KW-1133">Transmembrane helix</keyword>
<organism evidence="2 3">
    <name type="scientific">Candidatus Ligilactobacillus excrementigallinarum</name>
    <dbReference type="NCBI Taxonomy" id="2838641"/>
    <lineage>
        <taxon>Bacteria</taxon>
        <taxon>Bacillati</taxon>
        <taxon>Bacillota</taxon>
        <taxon>Bacilli</taxon>
        <taxon>Lactobacillales</taxon>
        <taxon>Lactobacillaceae</taxon>
        <taxon>Ligilactobacillus</taxon>
    </lineage>
</organism>
<feature type="transmembrane region" description="Helical" evidence="1">
    <location>
        <begin position="12"/>
        <end position="32"/>
    </location>
</feature>
<proteinExistence type="predicted"/>
<dbReference type="Proteomes" id="UP000823963">
    <property type="component" value="Unassembled WGS sequence"/>
</dbReference>
<gene>
    <name evidence="2" type="ORF">H9861_02260</name>
</gene>
<protein>
    <submittedName>
        <fullName evidence="2">Uncharacterized protein</fullName>
    </submittedName>
</protein>